<feature type="domain" description="N-acetyltransferase" evidence="1">
    <location>
        <begin position="6"/>
        <end position="208"/>
    </location>
</feature>
<name>A0ABY5S9B1_9BACL</name>
<dbReference type="RefSeq" id="WP_258386324.1">
    <property type="nucleotide sequence ID" value="NZ_CP091430.1"/>
</dbReference>
<gene>
    <name evidence="2" type="ORF">L1F29_33650</name>
</gene>
<dbReference type="Pfam" id="PF00583">
    <property type="entry name" value="Acetyltransf_1"/>
    <property type="match status" value="1"/>
</dbReference>
<dbReference type="InterPro" id="IPR016181">
    <property type="entry name" value="Acyl_CoA_acyltransferase"/>
</dbReference>
<dbReference type="SUPFAM" id="SSF55729">
    <property type="entry name" value="Acyl-CoA N-acyltransferases (Nat)"/>
    <property type="match status" value="1"/>
</dbReference>
<dbReference type="Proteomes" id="UP001057877">
    <property type="component" value="Chromosome"/>
</dbReference>
<sequence>MSAAPLTIEQMQMKYNAQVSRLLVQGFRGKFQSLTNMKDDDLALFFEKLLDHYPHEPFGRRMVVLLEGIVVGTMSIQWKGDSDPELKRKPLSWKSFNRFGKWNLMKMMLGLHFLEHKPQAGECYIADLVVHSDHRGIGVGTNLLQWAKQYVQAEPHLDVLSLFVSGHNERARHLYEQLSFHTKFQRSSLARHIFFRERKWNYMVLRLK</sequence>
<dbReference type="CDD" id="cd04301">
    <property type="entry name" value="NAT_SF"/>
    <property type="match status" value="1"/>
</dbReference>
<dbReference type="InterPro" id="IPR000182">
    <property type="entry name" value="GNAT_dom"/>
</dbReference>
<evidence type="ECO:0000313" key="2">
    <source>
        <dbReference type="EMBL" id="UVI30254.1"/>
    </source>
</evidence>
<dbReference type="PROSITE" id="PS51186">
    <property type="entry name" value="GNAT"/>
    <property type="match status" value="1"/>
</dbReference>
<accession>A0ABY5S9B1</accession>
<organism evidence="2 3">
    <name type="scientific">Paenibacillus spongiae</name>
    <dbReference type="NCBI Taxonomy" id="2909671"/>
    <lineage>
        <taxon>Bacteria</taxon>
        <taxon>Bacillati</taxon>
        <taxon>Bacillota</taxon>
        <taxon>Bacilli</taxon>
        <taxon>Bacillales</taxon>
        <taxon>Paenibacillaceae</taxon>
        <taxon>Paenibacillus</taxon>
    </lineage>
</organism>
<dbReference type="EMBL" id="CP091430">
    <property type="protein sequence ID" value="UVI30254.1"/>
    <property type="molecule type" value="Genomic_DNA"/>
</dbReference>
<protein>
    <submittedName>
        <fullName evidence="2">GNAT family N-acetyltransferase</fullName>
    </submittedName>
</protein>
<evidence type="ECO:0000313" key="3">
    <source>
        <dbReference type="Proteomes" id="UP001057877"/>
    </source>
</evidence>
<keyword evidence="3" id="KW-1185">Reference proteome</keyword>
<reference evidence="2" key="1">
    <citation type="submission" date="2022-01" db="EMBL/GenBank/DDBJ databases">
        <title>Paenibacillus spongiae sp. nov., isolated from marine sponge.</title>
        <authorList>
            <person name="Li Z."/>
            <person name="Zhang M."/>
        </authorList>
    </citation>
    <scope>NUCLEOTIDE SEQUENCE</scope>
    <source>
        <strain evidence="2">PHS-Z3</strain>
    </source>
</reference>
<proteinExistence type="predicted"/>
<dbReference type="Gene3D" id="3.40.630.30">
    <property type="match status" value="1"/>
</dbReference>
<evidence type="ECO:0000259" key="1">
    <source>
        <dbReference type="PROSITE" id="PS51186"/>
    </source>
</evidence>